<reference evidence="8" key="1">
    <citation type="journal article" date="2019" name="Int. J. Syst. Evol. Microbiol.">
        <title>The Global Catalogue of Microorganisms (GCM) 10K type strain sequencing project: providing services to taxonomists for standard genome sequencing and annotation.</title>
        <authorList>
            <consortium name="The Broad Institute Genomics Platform"/>
            <consortium name="The Broad Institute Genome Sequencing Center for Infectious Disease"/>
            <person name="Wu L."/>
            <person name="Ma J."/>
        </authorList>
    </citation>
    <scope>NUCLEOTIDE SEQUENCE [LARGE SCALE GENOMIC DNA]</scope>
    <source>
        <strain evidence="8">JCM 16908</strain>
    </source>
</reference>
<name>A0ABP7I1E7_9ACTN</name>
<dbReference type="RefSeq" id="WP_344938065.1">
    <property type="nucleotide sequence ID" value="NZ_BAAAZR010000004.1"/>
</dbReference>
<proteinExistence type="inferred from homology"/>
<evidence type="ECO:0000256" key="5">
    <source>
        <dbReference type="ARBA" id="ARBA00022833"/>
    </source>
</evidence>
<evidence type="ECO:0000256" key="4">
    <source>
        <dbReference type="ARBA" id="ARBA00022801"/>
    </source>
</evidence>
<comment type="caution">
    <text evidence="7">The sequence shown here is derived from an EMBL/GenBank/DDBJ whole genome shotgun (WGS) entry which is preliminary data.</text>
</comment>
<dbReference type="PANTHER" id="PTHR10625">
    <property type="entry name" value="HISTONE DEACETYLASE HDAC1-RELATED"/>
    <property type="match status" value="1"/>
</dbReference>
<keyword evidence="4" id="KW-0378">Hydrolase</keyword>
<evidence type="ECO:0000313" key="7">
    <source>
        <dbReference type="EMBL" id="GAA3803942.1"/>
    </source>
</evidence>
<feature type="domain" description="Histone deacetylase" evidence="6">
    <location>
        <begin position="29"/>
        <end position="343"/>
    </location>
</feature>
<evidence type="ECO:0000259" key="6">
    <source>
        <dbReference type="Pfam" id="PF00850"/>
    </source>
</evidence>
<evidence type="ECO:0000256" key="1">
    <source>
        <dbReference type="ARBA" id="ARBA00001947"/>
    </source>
</evidence>
<gene>
    <name evidence="7" type="ORF">GCM10022226_24670</name>
</gene>
<dbReference type="CDD" id="cd10001">
    <property type="entry name" value="HDAC_classII_APAH"/>
    <property type="match status" value="1"/>
</dbReference>
<comment type="similarity">
    <text evidence="2">Belongs to the histone deacetylase family.</text>
</comment>
<keyword evidence="8" id="KW-1185">Reference proteome</keyword>
<evidence type="ECO:0000256" key="3">
    <source>
        <dbReference type="ARBA" id="ARBA00022723"/>
    </source>
</evidence>
<evidence type="ECO:0000313" key="8">
    <source>
        <dbReference type="Proteomes" id="UP001500888"/>
    </source>
</evidence>
<dbReference type="Gene3D" id="3.40.800.20">
    <property type="entry name" value="Histone deacetylase domain"/>
    <property type="match status" value="1"/>
</dbReference>
<evidence type="ECO:0000256" key="2">
    <source>
        <dbReference type="ARBA" id="ARBA00005947"/>
    </source>
</evidence>
<dbReference type="Pfam" id="PF00850">
    <property type="entry name" value="Hist_deacetyl"/>
    <property type="match status" value="1"/>
</dbReference>
<sequence length="355" mass="36957">MISAVWSPACLEHVPGAEIWIGVRTPGTEVPERATLIGSALAEAGAELVEAVPHDDTVLRAVHDPGMVDHLRHVWDQWSHAGYPEDPGQDRVVPYVFPTPAMLAGMPARTPTAVHARAGLWCYDTMTLVGPGTWPAARAAVDAALTAADLVAAGAPAVYALCRPPGHHAAPAGYGGSCYLNNAAVAAQALRGHGFERVAVIDVDAHHGNGTQAIFWERADVFYGSVHVDPGAGWFPHFLGFADETGTGAGDATTWNVPLAPRSGDEAWLAGVERLCAATTAYGAEAVVVSLGVDAAADDPESPLCVSADGYRRTGSLIAQLGLPMVAVQEGGYHLPTLGPLVVETLTGLTGHRSR</sequence>
<dbReference type="PANTHER" id="PTHR10625:SF17">
    <property type="entry name" value="HISTONE DEACETYLASE 8"/>
    <property type="match status" value="1"/>
</dbReference>
<comment type="cofactor">
    <cofactor evidence="1">
        <name>Zn(2+)</name>
        <dbReference type="ChEBI" id="CHEBI:29105"/>
    </cofactor>
</comment>
<dbReference type="PRINTS" id="PR01270">
    <property type="entry name" value="HDASUPER"/>
</dbReference>
<dbReference type="EMBL" id="BAAAZR010000004">
    <property type="protein sequence ID" value="GAA3803942.1"/>
    <property type="molecule type" value="Genomic_DNA"/>
</dbReference>
<protein>
    <submittedName>
        <fullName evidence="7">Histone deacetylase family protein</fullName>
    </submittedName>
</protein>
<organism evidence="7 8">
    <name type="scientific">Sphaerisporangium flaviroseum</name>
    <dbReference type="NCBI Taxonomy" id="509199"/>
    <lineage>
        <taxon>Bacteria</taxon>
        <taxon>Bacillati</taxon>
        <taxon>Actinomycetota</taxon>
        <taxon>Actinomycetes</taxon>
        <taxon>Streptosporangiales</taxon>
        <taxon>Streptosporangiaceae</taxon>
        <taxon>Sphaerisporangium</taxon>
    </lineage>
</organism>
<accession>A0ABP7I1E7</accession>
<keyword evidence="5" id="KW-0862">Zinc</keyword>
<dbReference type="InterPro" id="IPR023801">
    <property type="entry name" value="His_deacetylse_dom"/>
</dbReference>
<dbReference type="InterPro" id="IPR023696">
    <property type="entry name" value="Ureohydrolase_dom_sf"/>
</dbReference>
<dbReference type="InterPro" id="IPR000286">
    <property type="entry name" value="HDACs"/>
</dbReference>
<dbReference type="InterPro" id="IPR037138">
    <property type="entry name" value="His_deacetylse_dom_sf"/>
</dbReference>
<dbReference type="SUPFAM" id="SSF52768">
    <property type="entry name" value="Arginase/deacetylase"/>
    <property type="match status" value="1"/>
</dbReference>
<dbReference type="Proteomes" id="UP001500888">
    <property type="component" value="Unassembled WGS sequence"/>
</dbReference>
<keyword evidence="3" id="KW-0479">Metal-binding</keyword>